<dbReference type="Proteomes" id="UP001501116">
    <property type="component" value="Unassembled WGS sequence"/>
</dbReference>
<accession>A0ABP5C6K8</accession>
<dbReference type="RefSeq" id="WP_344418203.1">
    <property type="nucleotide sequence ID" value="NZ_BAAANN010000011.1"/>
</dbReference>
<reference evidence="2" key="1">
    <citation type="journal article" date="2019" name="Int. J. Syst. Evol. Microbiol.">
        <title>The Global Catalogue of Microorganisms (GCM) 10K type strain sequencing project: providing services to taxonomists for standard genome sequencing and annotation.</title>
        <authorList>
            <consortium name="The Broad Institute Genomics Platform"/>
            <consortium name="The Broad Institute Genome Sequencing Center for Infectious Disease"/>
            <person name="Wu L."/>
            <person name="Ma J."/>
        </authorList>
    </citation>
    <scope>NUCLEOTIDE SEQUENCE [LARGE SCALE GENOMIC DNA]</scope>
    <source>
        <strain evidence="2">JCM 14545</strain>
    </source>
</reference>
<name>A0ABP5C6K8_9PSEU</name>
<protein>
    <submittedName>
        <fullName evidence="1">Uncharacterized protein</fullName>
    </submittedName>
</protein>
<dbReference type="EMBL" id="BAAANN010000011">
    <property type="protein sequence ID" value="GAA1958450.1"/>
    <property type="molecule type" value="Genomic_DNA"/>
</dbReference>
<keyword evidence="2" id="KW-1185">Reference proteome</keyword>
<gene>
    <name evidence="1" type="ORF">GCM10009754_30930</name>
</gene>
<organism evidence="1 2">
    <name type="scientific">Amycolatopsis minnesotensis</name>
    <dbReference type="NCBI Taxonomy" id="337894"/>
    <lineage>
        <taxon>Bacteria</taxon>
        <taxon>Bacillati</taxon>
        <taxon>Actinomycetota</taxon>
        <taxon>Actinomycetes</taxon>
        <taxon>Pseudonocardiales</taxon>
        <taxon>Pseudonocardiaceae</taxon>
        <taxon>Amycolatopsis</taxon>
    </lineage>
</organism>
<proteinExistence type="predicted"/>
<evidence type="ECO:0000313" key="1">
    <source>
        <dbReference type="EMBL" id="GAA1958450.1"/>
    </source>
</evidence>
<sequence>MGWPETHRYYAALRQVEQDLDHAGDGTVPWRAEYAEIFGDRRGLLLALRRRWDLMVQAQAEPPAAQRLRELAEEHPGLVRALHLDTARFGATKSARRWAPVRCLLGGAA</sequence>
<evidence type="ECO:0000313" key="2">
    <source>
        <dbReference type="Proteomes" id="UP001501116"/>
    </source>
</evidence>
<comment type="caution">
    <text evidence="1">The sequence shown here is derived from an EMBL/GenBank/DDBJ whole genome shotgun (WGS) entry which is preliminary data.</text>
</comment>